<reference evidence="8 9" key="1">
    <citation type="submission" date="2019-01" db="EMBL/GenBank/DDBJ databases">
        <title>Agromyces.</title>
        <authorList>
            <person name="Li J."/>
        </authorList>
    </citation>
    <scope>NUCLEOTIDE SEQUENCE [LARGE SCALE GENOMIC DNA]</scope>
    <source>
        <strain evidence="8 9">DSM 23870</strain>
    </source>
</reference>
<dbReference type="AlphaFoldDB" id="A0A4Q2M5M6"/>
<evidence type="ECO:0000259" key="6">
    <source>
        <dbReference type="PROSITE" id="PS50983"/>
    </source>
</evidence>
<protein>
    <submittedName>
        <fullName evidence="7">Iron complex transport system substrate-binding protein</fullName>
    </submittedName>
    <submittedName>
        <fullName evidence="8">Iron-siderophore ABC transporter substrate-binding protein</fullName>
    </submittedName>
</protein>
<keyword evidence="4 5" id="KW-0732">Signal</keyword>
<evidence type="ECO:0000256" key="5">
    <source>
        <dbReference type="SAM" id="SignalP"/>
    </source>
</evidence>
<dbReference type="InterPro" id="IPR002491">
    <property type="entry name" value="ABC_transptr_periplasmic_BD"/>
</dbReference>
<accession>A0A4Q2M5M6</accession>
<dbReference type="OrthoDB" id="1846031at2"/>
<dbReference type="GO" id="GO:1901678">
    <property type="term" value="P:iron coordination entity transport"/>
    <property type="evidence" value="ECO:0007669"/>
    <property type="project" value="UniProtKB-ARBA"/>
</dbReference>
<dbReference type="InterPro" id="IPR051313">
    <property type="entry name" value="Bact_iron-sidero_bind"/>
</dbReference>
<evidence type="ECO:0000313" key="9">
    <source>
        <dbReference type="Proteomes" id="UP000292686"/>
    </source>
</evidence>
<sequence>MSLRLRTTALALGAVVALALTGCATTSNDAPASEGASADGAFPVVIEHAFGETEIPAEPERVATWGWGSTEAALALGVVPVAIGQQTYGADADGVLPWVAEKLEELGEPTPTVLTDDGETPPYEEFVEADPDVILAPFSGITEEQYELLSEIAPVVAYEGEAWTTPWQDVVRTVGTALGHADEADAVLADLDAQIAAKAEEHPELEGKTIAAVWDVAGTFYVYKAADARVEFLFGLGLENAPAVDELANGESSFYYTLSYEELDKLESDIVLSYHDTAEEAAAFLTSAPIGAIPAVARGAVAQVVGTELIAAVSPPTALSLTYGLDELVDALAIAASK</sequence>
<dbReference type="CDD" id="cd01146">
    <property type="entry name" value="FhuD"/>
    <property type="match status" value="1"/>
</dbReference>
<name>A0A4Q2M5M6_9MICO</name>
<dbReference type="Gene3D" id="3.40.50.1980">
    <property type="entry name" value="Nitrogenase molybdenum iron protein domain"/>
    <property type="match status" value="2"/>
</dbReference>
<dbReference type="PANTHER" id="PTHR30532:SF24">
    <property type="entry name" value="FERRIC ENTEROBACTIN-BINDING PERIPLASMIC PROTEIN FEPB"/>
    <property type="match status" value="1"/>
</dbReference>
<organism evidence="8 9">
    <name type="scientific">Agromyces atrinae</name>
    <dbReference type="NCBI Taxonomy" id="592376"/>
    <lineage>
        <taxon>Bacteria</taxon>
        <taxon>Bacillati</taxon>
        <taxon>Actinomycetota</taxon>
        <taxon>Actinomycetes</taxon>
        <taxon>Micrococcales</taxon>
        <taxon>Microbacteriaceae</taxon>
        <taxon>Agromyces</taxon>
    </lineage>
</organism>
<reference evidence="7 10" key="2">
    <citation type="submission" date="2020-07" db="EMBL/GenBank/DDBJ databases">
        <title>Sequencing the genomes of 1000 actinobacteria strains.</title>
        <authorList>
            <person name="Klenk H.-P."/>
        </authorList>
    </citation>
    <scope>NUCLEOTIDE SEQUENCE [LARGE SCALE GENOMIC DNA]</scope>
    <source>
        <strain evidence="7 10">DSM 23870</strain>
    </source>
</reference>
<evidence type="ECO:0000256" key="1">
    <source>
        <dbReference type="ARBA" id="ARBA00004196"/>
    </source>
</evidence>
<feature type="domain" description="Fe/B12 periplasmic-binding" evidence="6">
    <location>
        <begin position="61"/>
        <end position="336"/>
    </location>
</feature>
<dbReference type="Pfam" id="PF01497">
    <property type="entry name" value="Peripla_BP_2"/>
    <property type="match status" value="1"/>
</dbReference>
<evidence type="ECO:0000256" key="2">
    <source>
        <dbReference type="ARBA" id="ARBA00008814"/>
    </source>
</evidence>
<feature type="chain" id="PRO_5033442768" evidence="5">
    <location>
        <begin position="33"/>
        <end position="338"/>
    </location>
</feature>
<evidence type="ECO:0000256" key="3">
    <source>
        <dbReference type="ARBA" id="ARBA00022448"/>
    </source>
</evidence>
<gene>
    <name evidence="7" type="ORF">BJ972_001108</name>
    <name evidence="8" type="ORF">ESP50_04885</name>
</gene>
<dbReference type="SUPFAM" id="SSF53807">
    <property type="entry name" value="Helical backbone' metal receptor"/>
    <property type="match status" value="1"/>
</dbReference>
<dbReference type="PANTHER" id="PTHR30532">
    <property type="entry name" value="IRON III DICITRATE-BINDING PERIPLASMIC PROTEIN"/>
    <property type="match status" value="1"/>
</dbReference>
<comment type="similarity">
    <text evidence="2">Belongs to the bacterial solute-binding protein 8 family.</text>
</comment>
<comment type="subcellular location">
    <subcellularLocation>
        <location evidence="1">Cell envelope</location>
    </subcellularLocation>
</comment>
<comment type="caution">
    <text evidence="8">The sequence shown here is derived from an EMBL/GenBank/DDBJ whole genome shotgun (WGS) entry which is preliminary data.</text>
</comment>
<feature type="signal peptide" evidence="5">
    <location>
        <begin position="1"/>
        <end position="32"/>
    </location>
</feature>
<evidence type="ECO:0000256" key="4">
    <source>
        <dbReference type="ARBA" id="ARBA00022729"/>
    </source>
</evidence>
<dbReference type="PROSITE" id="PS51257">
    <property type="entry name" value="PROKAR_LIPOPROTEIN"/>
    <property type="match status" value="1"/>
</dbReference>
<evidence type="ECO:0000313" key="10">
    <source>
        <dbReference type="Proteomes" id="UP000581087"/>
    </source>
</evidence>
<keyword evidence="3" id="KW-0813">Transport</keyword>
<dbReference type="RefSeq" id="WP_129172834.1">
    <property type="nucleotide sequence ID" value="NZ_JACCBI010000001.1"/>
</dbReference>
<evidence type="ECO:0000313" key="7">
    <source>
        <dbReference type="EMBL" id="NYD66589.1"/>
    </source>
</evidence>
<dbReference type="Proteomes" id="UP000581087">
    <property type="component" value="Unassembled WGS sequence"/>
</dbReference>
<evidence type="ECO:0000313" key="8">
    <source>
        <dbReference type="EMBL" id="RXZ87259.1"/>
    </source>
</evidence>
<dbReference type="PROSITE" id="PS50983">
    <property type="entry name" value="FE_B12_PBP"/>
    <property type="match status" value="1"/>
</dbReference>
<dbReference type="EMBL" id="JACCBI010000001">
    <property type="protein sequence ID" value="NYD66589.1"/>
    <property type="molecule type" value="Genomic_DNA"/>
</dbReference>
<keyword evidence="9" id="KW-1185">Reference proteome</keyword>
<dbReference type="Proteomes" id="UP000292686">
    <property type="component" value="Unassembled WGS sequence"/>
</dbReference>
<dbReference type="EMBL" id="SDPM01000002">
    <property type="protein sequence ID" value="RXZ87259.1"/>
    <property type="molecule type" value="Genomic_DNA"/>
</dbReference>
<proteinExistence type="inferred from homology"/>
<dbReference type="GO" id="GO:0030288">
    <property type="term" value="C:outer membrane-bounded periplasmic space"/>
    <property type="evidence" value="ECO:0007669"/>
    <property type="project" value="TreeGrafter"/>
</dbReference>